<protein>
    <recommendedName>
        <fullName evidence="2">DNA repair protein RecO</fullName>
    </recommendedName>
    <alternativeName>
        <fullName evidence="6">Recombination protein O</fullName>
    </alternativeName>
</protein>
<keyword evidence="3" id="KW-0227">DNA damage</keyword>
<evidence type="ECO:0000256" key="5">
    <source>
        <dbReference type="ARBA" id="ARBA00023204"/>
    </source>
</evidence>
<gene>
    <name evidence="8" type="ORF">MNBD_IGNAVI01-1507</name>
</gene>
<name>A0A3B1BSQ5_9ZZZZ</name>
<dbReference type="HAMAP" id="MF_00201">
    <property type="entry name" value="RecO"/>
    <property type="match status" value="1"/>
</dbReference>
<dbReference type="NCBIfam" id="TIGR00613">
    <property type="entry name" value="reco"/>
    <property type="match status" value="1"/>
</dbReference>
<comment type="similarity">
    <text evidence="1">Belongs to the RecO family.</text>
</comment>
<keyword evidence="4" id="KW-0233">DNA recombination</keyword>
<dbReference type="SUPFAM" id="SSF57863">
    <property type="entry name" value="ArfGap/RecO-like zinc finger"/>
    <property type="match status" value="1"/>
</dbReference>
<dbReference type="Gene3D" id="2.40.50.140">
    <property type="entry name" value="Nucleic acid-binding proteins"/>
    <property type="match status" value="1"/>
</dbReference>
<dbReference type="Pfam" id="PF11967">
    <property type="entry name" value="RecO_N"/>
    <property type="match status" value="1"/>
</dbReference>
<dbReference type="GO" id="GO:0043590">
    <property type="term" value="C:bacterial nucleoid"/>
    <property type="evidence" value="ECO:0007669"/>
    <property type="project" value="TreeGrafter"/>
</dbReference>
<dbReference type="InterPro" id="IPR042242">
    <property type="entry name" value="RecO_C"/>
</dbReference>
<reference evidence="8" key="1">
    <citation type="submission" date="2018-06" db="EMBL/GenBank/DDBJ databases">
        <authorList>
            <person name="Zhirakovskaya E."/>
        </authorList>
    </citation>
    <scope>NUCLEOTIDE SEQUENCE</scope>
</reference>
<dbReference type="PANTHER" id="PTHR33991:SF1">
    <property type="entry name" value="DNA REPAIR PROTEIN RECO"/>
    <property type="match status" value="1"/>
</dbReference>
<organism evidence="8">
    <name type="scientific">hydrothermal vent metagenome</name>
    <dbReference type="NCBI Taxonomy" id="652676"/>
    <lineage>
        <taxon>unclassified sequences</taxon>
        <taxon>metagenomes</taxon>
        <taxon>ecological metagenomes</taxon>
    </lineage>
</organism>
<dbReference type="InterPro" id="IPR012340">
    <property type="entry name" value="NA-bd_OB-fold"/>
</dbReference>
<dbReference type="GO" id="GO:0006302">
    <property type="term" value="P:double-strand break repair"/>
    <property type="evidence" value="ECO:0007669"/>
    <property type="project" value="TreeGrafter"/>
</dbReference>
<dbReference type="InterPro" id="IPR022572">
    <property type="entry name" value="DNA_rep/recomb_RecO_N"/>
</dbReference>
<sequence>MSQIIKTKAFVLSKLDFGDTSKIANFYTEDLGRISGIIKGARSPKSKIGKTVDLLNYVDLVLYKKEGRDIQIITQADLIEYYPNIKSDLEKLKYASAVIELLLRLTVENDQHRRLFIGVEKILQRMEDETTQPILLFSMFIKFFLEEIGYGLETDKCSLCQKSLLNSGNVSYNHEHGLMCKSCSENHLVLFEFSMELFNKMVCLSQRNSKCSYKENELIEIITFFERVLIYHIDEFQGIKSLKIY</sequence>
<dbReference type="EMBL" id="UOGD01000009">
    <property type="protein sequence ID" value="VAX15223.1"/>
    <property type="molecule type" value="Genomic_DNA"/>
</dbReference>
<dbReference type="InterPro" id="IPR037278">
    <property type="entry name" value="ARFGAP/RecO"/>
</dbReference>
<evidence type="ECO:0000256" key="2">
    <source>
        <dbReference type="ARBA" id="ARBA00021310"/>
    </source>
</evidence>
<evidence type="ECO:0000259" key="7">
    <source>
        <dbReference type="Pfam" id="PF11967"/>
    </source>
</evidence>
<evidence type="ECO:0000256" key="3">
    <source>
        <dbReference type="ARBA" id="ARBA00022763"/>
    </source>
</evidence>
<keyword evidence="5" id="KW-0234">DNA repair</keyword>
<evidence type="ECO:0000256" key="4">
    <source>
        <dbReference type="ARBA" id="ARBA00023172"/>
    </source>
</evidence>
<accession>A0A3B1BSQ5</accession>
<dbReference type="AlphaFoldDB" id="A0A3B1BSQ5"/>
<dbReference type="InterPro" id="IPR003717">
    <property type="entry name" value="RecO"/>
</dbReference>
<feature type="domain" description="DNA replication/recombination mediator RecO N-terminal" evidence="7">
    <location>
        <begin position="1"/>
        <end position="82"/>
    </location>
</feature>
<dbReference type="Pfam" id="PF02565">
    <property type="entry name" value="RecO_C"/>
    <property type="match status" value="1"/>
</dbReference>
<dbReference type="Gene3D" id="1.20.1440.120">
    <property type="entry name" value="Recombination protein O, C-terminal domain"/>
    <property type="match status" value="1"/>
</dbReference>
<evidence type="ECO:0000256" key="1">
    <source>
        <dbReference type="ARBA" id="ARBA00007452"/>
    </source>
</evidence>
<dbReference type="SUPFAM" id="SSF50249">
    <property type="entry name" value="Nucleic acid-binding proteins"/>
    <property type="match status" value="1"/>
</dbReference>
<dbReference type="GO" id="GO:0006310">
    <property type="term" value="P:DNA recombination"/>
    <property type="evidence" value="ECO:0007669"/>
    <property type="project" value="UniProtKB-KW"/>
</dbReference>
<evidence type="ECO:0000256" key="6">
    <source>
        <dbReference type="ARBA" id="ARBA00033409"/>
    </source>
</evidence>
<proteinExistence type="inferred from homology"/>
<dbReference type="PANTHER" id="PTHR33991">
    <property type="entry name" value="DNA REPAIR PROTEIN RECO"/>
    <property type="match status" value="1"/>
</dbReference>
<evidence type="ECO:0000313" key="8">
    <source>
        <dbReference type="EMBL" id="VAX15223.1"/>
    </source>
</evidence>